<keyword evidence="2" id="KW-1185">Reference proteome</keyword>
<dbReference type="AlphaFoldDB" id="A0A3M7P0S0"/>
<gene>
    <name evidence="1" type="ORF">BpHYR1_023282</name>
</gene>
<sequence>MCLNLQSSPNCRIKSFEQDIPFLVSYFVLFSRTFKNIGK</sequence>
<comment type="caution">
    <text evidence="1">The sequence shown here is derived from an EMBL/GenBank/DDBJ whole genome shotgun (WGS) entry which is preliminary data.</text>
</comment>
<reference evidence="1 2" key="1">
    <citation type="journal article" date="2018" name="Sci. Rep.">
        <title>Genomic signatures of local adaptation to the degree of environmental predictability in rotifers.</title>
        <authorList>
            <person name="Franch-Gras L."/>
            <person name="Hahn C."/>
            <person name="Garcia-Roger E.M."/>
            <person name="Carmona M.J."/>
            <person name="Serra M."/>
            <person name="Gomez A."/>
        </authorList>
    </citation>
    <scope>NUCLEOTIDE SEQUENCE [LARGE SCALE GENOMIC DNA]</scope>
    <source>
        <strain evidence="1">HYR1</strain>
    </source>
</reference>
<organism evidence="1 2">
    <name type="scientific">Brachionus plicatilis</name>
    <name type="common">Marine rotifer</name>
    <name type="synonym">Brachionus muelleri</name>
    <dbReference type="NCBI Taxonomy" id="10195"/>
    <lineage>
        <taxon>Eukaryota</taxon>
        <taxon>Metazoa</taxon>
        <taxon>Spiralia</taxon>
        <taxon>Gnathifera</taxon>
        <taxon>Rotifera</taxon>
        <taxon>Eurotatoria</taxon>
        <taxon>Monogononta</taxon>
        <taxon>Pseudotrocha</taxon>
        <taxon>Ploima</taxon>
        <taxon>Brachionidae</taxon>
        <taxon>Brachionus</taxon>
    </lineage>
</organism>
<dbReference type="EMBL" id="REGN01014317">
    <property type="protein sequence ID" value="RMZ92778.1"/>
    <property type="molecule type" value="Genomic_DNA"/>
</dbReference>
<name>A0A3M7P0S0_BRAPC</name>
<dbReference type="Proteomes" id="UP000276133">
    <property type="component" value="Unassembled WGS sequence"/>
</dbReference>
<evidence type="ECO:0000313" key="1">
    <source>
        <dbReference type="EMBL" id="RMZ92778.1"/>
    </source>
</evidence>
<evidence type="ECO:0000313" key="2">
    <source>
        <dbReference type="Proteomes" id="UP000276133"/>
    </source>
</evidence>
<proteinExistence type="predicted"/>
<accession>A0A3M7P0S0</accession>
<protein>
    <submittedName>
        <fullName evidence="1">Uncharacterized protein</fullName>
    </submittedName>
</protein>